<dbReference type="GO" id="GO:0046983">
    <property type="term" value="F:protein dimerization activity"/>
    <property type="evidence" value="ECO:0007669"/>
    <property type="project" value="InterPro"/>
</dbReference>
<dbReference type="InterPro" id="IPR036879">
    <property type="entry name" value="TF_MADSbox_sf"/>
</dbReference>
<evidence type="ECO:0000313" key="2">
    <source>
        <dbReference type="Proteomes" id="UP000016936"/>
    </source>
</evidence>
<proteinExistence type="predicted"/>
<keyword evidence="2" id="KW-1185">Reference proteome</keyword>
<reference evidence="2" key="2">
    <citation type="journal article" date="2013" name="PLoS Genet.">
        <title>Comparative genome structure, secondary metabolite, and effector coding capacity across Cochliobolus pathogens.</title>
        <authorList>
            <person name="Condon B.J."/>
            <person name="Leng Y."/>
            <person name="Wu D."/>
            <person name="Bushley K.E."/>
            <person name="Ohm R.A."/>
            <person name="Otillar R."/>
            <person name="Martin J."/>
            <person name="Schackwitz W."/>
            <person name="Grimwood J."/>
            <person name="MohdZainudin N."/>
            <person name="Xue C."/>
            <person name="Wang R."/>
            <person name="Manning V.A."/>
            <person name="Dhillon B."/>
            <person name="Tu Z.J."/>
            <person name="Steffenson B.J."/>
            <person name="Salamov A."/>
            <person name="Sun H."/>
            <person name="Lowry S."/>
            <person name="LaButti K."/>
            <person name="Han J."/>
            <person name="Copeland A."/>
            <person name="Lindquist E."/>
            <person name="Barry K."/>
            <person name="Schmutz J."/>
            <person name="Baker S.E."/>
            <person name="Ciuffetti L.M."/>
            <person name="Grigoriev I.V."/>
            <person name="Zhong S."/>
            <person name="Turgeon B.G."/>
        </authorList>
    </citation>
    <scope>NUCLEOTIDE SEQUENCE [LARGE SCALE GENOMIC DNA]</scope>
    <source>
        <strain evidence="2">C5 / ATCC 48332 / race O</strain>
    </source>
</reference>
<organism evidence="1 2">
    <name type="scientific">Cochliobolus heterostrophus (strain C5 / ATCC 48332 / race O)</name>
    <name type="common">Southern corn leaf blight fungus</name>
    <name type="synonym">Bipolaris maydis</name>
    <dbReference type="NCBI Taxonomy" id="701091"/>
    <lineage>
        <taxon>Eukaryota</taxon>
        <taxon>Fungi</taxon>
        <taxon>Dikarya</taxon>
        <taxon>Ascomycota</taxon>
        <taxon>Pezizomycotina</taxon>
        <taxon>Dothideomycetes</taxon>
        <taxon>Pleosporomycetidae</taxon>
        <taxon>Pleosporales</taxon>
        <taxon>Pleosporineae</taxon>
        <taxon>Pleosporaceae</taxon>
        <taxon>Bipolaris</taxon>
    </lineage>
</organism>
<dbReference type="GO" id="GO:0003677">
    <property type="term" value="F:DNA binding"/>
    <property type="evidence" value="ECO:0007669"/>
    <property type="project" value="InterPro"/>
</dbReference>
<dbReference type="EMBL" id="KB445571">
    <property type="protein sequence ID" value="EMD95299.1"/>
    <property type="molecule type" value="Genomic_DNA"/>
</dbReference>
<protein>
    <recommendedName>
        <fullName evidence="3">MADS-box domain-containing protein</fullName>
    </recommendedName>
</protein>
<name>M2U9P2_COCH5</name>
<reference evidence="1 2" key="1">
    <citation type="journal article" date="2012" name="PLoS Pathog.">
        <title>Diverse lifestyles and strategies of plant pathogenesis encoded in the genomes of eighteen Dothideomycetes fungi.</title>
        <authorList>
            <person name="Ohm R.A."/>
            <person name="Feau N."/>
            <person name="Henrissat B."/>
            <person name="Schoch C.L."/>
            <person name="Horwitz B.A."/>
            <person name="Barry K.W."/>
            <person name="Condon B.J."/>
            <person name="Copeland A.C."/>
            <person name="Dhillon B."/>
            <person name="Glaser F."/>
            <person name="Hesse C.N."/>
            <person name="Kosti I."/>
            <person name="LaButti K."/>
            <person name="Lindquist E.A."/>
            <person name="Lucas S."/>
            <person name="Salamov A.A."/>
            <person name="Bradshaw R.E."/>
            <person name="Ciuffetti L."/>
            <person name="Hamelin R.C."/>
            <person name="Kema G.H.J."/>
            <person name="Lawrence C."/>
            <person name="Scott J.A."/>
            <person name="Spatafora J.W."/>
            <person name="Turgeon B.G."/>
            <person name="de Wit P.J.G.M."/>
            <person name="Zhong S."/>
            <person name="Goodwin S.B."/>
            <person name="Grigoriev I.V."/>
        </authorList>
    </citation>
    <scope>NUCLEOTIDE SEQUENCE [LARGE SCALE GENOMIC DNA]</scope>
    <source>
        <strain evidence="2">C5 / ATCC 48332 / race O</strain>
    </source>
</reference>
<accession>M2U9P2</accession>
<dbReference type="AlphaFoldDB" id="M2U9P2"/>
<sequence length="99" mass="11237">MTKSTPQNLMRTFKDRSDGICRKAAKLHAIDSSIRISVIIEKPGQRPVVFSSEEQGFQWPSWMEEYVYAEAPIVKRPSHFVSLNEGISRGRVKVAKQSS</sequence>
<dbReference type="GO" id="GO:0045944">
    <property type="term" value="P:positive regulation of transcription by RNA polymerase II"/>
    <property type="evidence" value="ECO:0007669"/>
    <property type="project" value="UniProtKB-ARBA"/>
</dbReference>
<dbReference type="SUPFAM" id="SSF55455">
    <property type="entry name" value="SRF-like"/>
    <property type="match status" value="1"/>
</dbReference>
<dbReference type="OrthoDB" id="3791716at2759"/>
<feature type="non-terminal residue" evidence="1">
    <location>
        <position position="99"/>
    </location>
</feature>
<evidence type="ECO:0008006" key="3">
    <source>
        <dbReference type="Google" id="ProtNLM"/>
    </source>
</evidence>
<dbReference type="Proteomes" id="UP000016936">
    <property type="component" value="Unassembled WGS sequence"/>
</dbReference>
<gene>
    <name evidence="1" type="ORF">COCHEDRAFT_1129631</name>
</gene>
<evidence type="ECO:0000313" key="1">
    <source>
        <dbReference type="EMBL" id="EMD95299.1"/>
    </source>
</evidence>
<dbReference type="HOGENOM" id="CLU_2326280_0_0_1"/>